<sequence length="48" mass="5273">MKTAFAIFTFVTLLAGCASPNSYRCDDPAARPIWCNSRPISEEKPPAK</sequence>
<dbReference type="EMBL" id="JBHSMT010000030">
    <property type="protein sequence ID" value="MFC5476306.1"/>
    <property type="molecule type" value="Genomic_DNA"/>
</dbReference>
<evidence type="ECO:0000313" key="2">
    <source>
        <dbReference type="Proteomes" id="UP001596045"/>
    </source>
</evidence>
<reference evidence="2" key="1">
    <citation type="journal article" date="2019" name="Int. J. Syst. Evol. Microbiol.">
        <title>The Global Catalogue of Microorganisms (GCM) 10K type strain sequencing project: providing services to taxonomists for standard genome sequencing and annotation.</title>
        <authorList>
            <consortium name="The Broad Institute Genomics Platform"/>
            <consortium name="The Broad Institute Genome Sequencing Center for Infectious Disease"/>
            <person name="Wu L."/>
            <person name="Ma J."/>
        </authorList>
    </citation>
    <scope>NUCLEOTIDE SEQUENCE [LARGE SCALE GENOMIC DNA]</scope>
    <source>
        <strain evidence="2">JCM 17066</strain>
    </source>
</reference>
<accession>A0ABW0MFT0</accession>
<comment type="caution">
    <text evidence="1">The sequence shown here is derived from an EMBL/GenBank/DDBJ whole genome shotgun (WGS) entry which is preliminary data.</text>
</comment>
<dbReference type="PROSITE" id="PS51257">
    <property type="entry name" value="PROKAR_LIPOPROTEIN"/>
    <property type="match status" value="1"/>
</dbReference>
<evidence type="ECO:0000313" key="1">
    <source>
        <dbReference type="EMBL" id="MFC5476306.1"/>
    </source>
</evidence>
<dbReference type="Proteomes" id="UP001596045">
    <property type="component" value="Unassembled WGS sequence"/>
</dbReference>
<keyword evidence="2" id="KW-1185">Reference proteome</keyword>
<organism evidence="1 2">
    <name type="scientific">Paraherbaspirillum soli</name>
    <dbReference type="NCBI Taxonomy" id="631222"/>
    <lineage>
        <taxon>Bacteria</taxon>
        <taxon>Pseudomonadati</taxon>
        <taxon>Pseudomonadota</taxon>
        <taxon>Betaproteobacteria</taxon>
        <taxon>Burkholderiales</taxon>
        <taxon>Oxalobacteraceae</taxon>
        <taxon>Paraherbaspirillum</taxon>
    </lineage>
</organism>
<name>A0ABW0MFT0_9BURK</name>
<protein>
    <submittedName>
        <fullName evidence="1">Uncharacterized protein</fullName>
    </submittedName>
</protein>
<proteinExistence type="predicted"/>
<gene>
    <name evidence="1" type="ORF">ACFPM8_20270</name>
</gene>
<dbReference type="RefSeq" id="WP_379000378.1">
    <property type="nucleotide sequence ID" value="NZ_JBHSMT010000030.1"/>
</dbReference>